<evidence type="ECO:0000256" key="9">
    <source>
        <dbReference type="ARBA" id="ARBA00023163"/>
    </source>
</evidence>
<evidence type="ECO:0000256" key="5">
    <source>
        <dbReference type="ARBA" id="ARBA00022844"/>
    </source>
</evidence>
<keyword evidence="6" id="KW-1043">Host membrane</keyword>
<evidence type="ECO:0000256" key="10">
    <source>
        <dbReference type="SAM" id="MobiDB-lite"/>
    </source>
</evidence>
<keyword evidence="12" id="KW-1185">Reference proteome</keyword>
<dbReference type="GeneID" id="80537018"/>
<dbReference type="Proteomes" id="UP000828537">
    <property type="component" value="Segment"/>
</dbReference>
<evidence type="ECO:0000256" key="7">
    <source>
        <dbReference type="ARBA" id="ARBA00023015"/>
    </source>
</evidence>
<dbReference type="InterPro" id="IPR005051">
    <property type="entry name" value="Herpes_UL46"/>
</dbReference>
<evidence type="ECO:0000256" key="8">
    <source>
        <dbReference type="ARBA" id="ARBA00023136"/>
    </source>
</evidence>
<comment type="similarity">
    <text evidence="3">Belongs to the herpesviridae HHV-1 VP11/12 protein family.</text>
</comment>
<feature type="region of interest" description="Disordered" evidence="10">
    <location>
        <begin position="541"/>
        <end position="568"/>
    </location>
</feature>
<evidence type="ECO:0000256" key="4">
    <source>
        <dbReference type="ARBA" id="ARBA00022580"/>
    </source>
</evidence>
<feature type="compositionally biased region" description="Basic residues" evidence="10">
    <location>
        <begin position="650"/>
        <end position="660"/>
    </location>
</feature>
<keyword evidence="7" id="KW-0805">Transcription regulation</keyword>
<comment type="subcellular location">
    <subcellularLocation>
        <location evidence="2">Host membrane</location>
    </subcellularLocation>
    <subcellularLocation>
        <location evidence="1">Virion tegument</location>
    </subcellularLocation>
</comment>
<reference evidence="11 12" key="1">
    <citation type="journal article" date="2020" name="Arch.">
        <title>Full genome sequence of bovine alphaherpesvirus 2 (BoHV-2).</title>
        <authorList>
            <person name="Pfaff F."/>
            <person name="Neubauer-Juric A."/>
            <person name="Krebs S."/>
            <person name="Hauser A."/>
            <person name="Singer S."/>
            <person name="Blum H."/>
            <person name="Hoffmann B."/>
        </authorList>
    </citation>
    <scope>NUCLEOTIDE SEQUENCE [LARGE SCALE GENOMIC DNA]</scope>
    <source>
        <strain evidence="11 12">C1Z FZR</strain>
    </source>
</reference>
<evidence type="ECO:0000256" key="6">
    <source>
        <dbReference type="ARBA" id="ARBA00022870"/>
    </source>
</evidence>
<dbReference type="Pfam" id="PF03387">
    <property type="entry name" value="Herpes_UL46"/>
    <property type="match status" value="1"/>
</dbReference>
<keyword evidence="4" id="KW-0920">Virion tegument</keyword>
<name>A0ABX6WNV8_9ALPH</name>
<keyword evidence="8" id="KW-0472">Membrane</keyword>
<keyword evidence="5" id="KW-0946">Virion</keyword>
<evidence type="ECO:0000313" key="11">
    <source>
        <dbReference type="EMBL" id="QPO25179.1"/>
    </source>
</evidence>
<gene>
    <name evidence="11" type="primary">UL46</name>
</gene>
<dbReference type="RefSeq" id="YP_010798764.1">
    <property type="nucleotide sequence ID" value="NC_076512.1"/>
</dbReference>
<organism evidence="11 12">
    <name type="scientific">Bovine alphaherpesvirus 2</name>
    <dbReference type="NCBI Taxonomy" id="10295"/>
    <lineage>
        <taxon>Viruses</taxon>
        <taxon>Duplodnaviria</taxon>
        <taxon>Heunggongvirae</taxon>
        <taxon>Peploviricota</taxon>
        <taxon>Herviviricetes</taxon>
        <taxon>Herpesvirales</taxon>
        <taxon>Orthoherpesviridae</taxon>
        <taxon>Alphaherpesvirinae</taxon>
        <taxon>Simplexvirus</taxon>
        <taxon>Simplexvirus bovinealpha2</taxon>
    </lineage>
</organism>
<proteinExistence type="inferred from homology"/>
<feature type="region of interest" description="Disordered" evidence="10">
    <location>
        <begin position="466"/>
        <end position="495"/>
    </location>
</feature>
<evidence type="ECO:0000256" key="2">
    <source>
        <dbReference type="ARBA" id="ARBA00004551"/>
    </source>
</evidence>
<sequence>MRRGVSSPVRPRQRFTGAACSPPRTAMPVRDRIVRSCLLPTTDALISAAVNALRQRADSLQPPFLTSAARCSRLATRRHNAVPESIIADGIASDPNYQYVRHYASAAVQALEDTSLSDRAVWQGILDQYWKHLRAIVGDAVSLPEPTQGGVDPGLHVLFKPTLSAKLLTKAPFKGATLTARFTSAVSGLREAAHRVQQYLFFMRPEDPGSPSEDTARRLDELLAYVITLYRWAEWLLCITDKYVIRQLCPARLADAGPVAPTPPADLFEQHFRQGSAATTSNGTQYMVLRATISDMFGYLRRLSNLWEGGKRNGGGYGTAEAIVSSVEVLSIVHHHAQYLINATLAGYVVWVEGGVDSRRLRAAVAAQDRFCRGAAPIFPATTTSSWARMETSIQAWFKANLASVFFRDGGPSAHYEAALSMLAAHPTAPETEPELEVEAVGLASAPITLGGEAVAPLAELRRAVRPCDEGNPPTHREYVRGRQPPALPPRNGQGRQRAYVDMAAAPPPRRGVRAAPAACVAAEDPYMLPEDVRIPYRNQLPAAGPVDEDRDDASAPYRAQQPADEGYDDQHTIYRRQHPGPRDDARCEDRGEARFMECAIYQSQGPDNLSPPYATIDDHDDAVYADPHDVIPPLRAAAEARAPELPVGHPRRGPHRQRSRVALPGGEENVAAISAMLTKLARDRANRR</sequence>
<protein>
    <submittedName>
        <fullName evidence="11">Tegument protein VP11/12</fullName>
    </submittedName>
</protein>
<feature type="compositionally biased region" description="Basic and acidic residues" evidence="10">
    <location>
        <begin position="466"/>
        <end position="481"/>
    </location>
</feature>
<keyword evidence="9" id="KW-0804">Transcription</keyword>
<dbReference type="EMBL" id="MT862163">
    <property type="protein sequence ID" value="QPO25179.1"/>
    <property type="molecule type" value="Genomic_DNA"/>
</dbReference>
<feature type="region of interest" description="Disordered" evidence="10">
    <location>
        <begin position="645"/>
        <end position="668"/>
    </location>
</feature>
<evidence type="ECO:0000256" key="1">
    <source>
        <dbReference type="ARBA" id="ARBA00004535"/>
    </source>
</evidence>
<accession>A0ABX6WNV8</accession>
<evidence type="ECO:0000256" key="3">
    <source>
        <dbReference type="ARBA" id="ARBA00010332"/>
    </source>
</evidence>
<evidence type="ECO:0000313" key="12">
    <source>
        <dbReference type="Proteomes" id="UP000828537"/>
    </source>
</evidence>